<dbReference type="Gene3D" id="3.40.47.10">
    <property type="match status" value="1"/>
</dbReference>
<evidence type="ECO:0000256" key="1">
    <source>
        <dbReference type="ARBA" id="ARBA00005194"/>
    </source>
</evidence>
<evidence type="ECO:0000256" key="2">
    <source>
        <dbReference type="ARBA" id="ARBA00008642"/>
    </source>
</evidence>
<dbReference type="UniPathway" id="UPA00094"/>
<dbReference type="GO" id="GO:0004315">
    <property type="term" value="F:3-oxoacyl-[acyl-carrier-protein] synthase activity"/>
    <property type="evidence" value="ECO:0007669"/>
    <property type="project" value="InterPro"/>
</dbReference>
<feature type="active site" evidence="12">
    <location>
        <position position="256"/>
    </location>
</feature>
<evidence type="ECO:0000256" key="5">
    <source>
        <dbReference type="ARBA" id="ARBA00022679"/>
    </source>
</evidence>
<keyword evidence="12" id="KW-0963">Cytoplasm</keyword>
<dbReference type="FunFam" id="3.40.47.10:FF:000004">
    <property type="entry name" value="3-oxoacyl-[acyl-carrier-protein] synthase 3"/>
    <property type="match status" value="1"/>
</dbReference>
<dbReference type="InterPro" id="IPR013751">
    <property type="entry name" value="ACP_syn_III_N"/>
</dbReference>
<dbReference type="SUPFAM" id="SSF53901">
    <property type="entry name" value="Thiolase-like"/>
    <property type="match status" value="1"/>
</dbReference>
<feature type="domain" description="Beta-ketoacyl-[acyl-carrier-protein] synthase III N-terminal" evidence="14">
    <location>
        <begin position="110"/>
        <end position="188"/>
    </location>
</feature>
<sequence length="329" mass="34627">MAQKTRVMILGTGRAVPEKILTNADLEQMVDTSDEWIVARTGIRQRHVAEPGSALSDLVTEAARKALDDAGLSADQIGLIVLATVTGDMKFPSTACLVQEKLGAKNAVAFDLSAACAGFLYGLQVAEGMMAVAGYKHALVIGGEMLTSMVDWQDRDTCVLFGDGAGAVVLGPSDGERGLLQTCLGSNGEHAGLLYNPGGGCVNPPNAETVAANLYAIRMEGREVFRHAVVAMADVLQQALVKQGLSGEDIDLLIPHQANLRIIEAVAKRFKLPMDKVCVNVDRYGNTSAASIPIALDELRRGGELQPGTLIGMVSFGAGLTWAAALVRV</sequence>
<evidence type="ECO:0000313" key="15">
    <source>
        <dbReference type="EMBL" id="PNU19742.1"/>
    </source>
</evidence>
<dbReference type="GO" id="GO:0033818">
    <property type="term" value="F:beta-ketoacyl-acyl-carrier-protein synthase III activity"/>
    <property type="evidence" value="ECO:0007669"/>
    <property type="project" value="UniProtKB-UniRule"/>
</dbReference>
<evidence type="ECO:0000256" key="7">
    <source>
        <dbReference type="ARBA" id="ARBA00023098"/>
    </source>
</evidence>
<protein>
    <recommendedName>
        <fullName evidence="3 12">Beta-ketoacyl-[acyl-carrier-protein] synthase III</fullName>
        <shortName evidence="12">Beta-ketoacyl-ACP synthase III</shortName>
        <shortName evidence="12">KAS III</shortName>
        <ecNumber evidence="3 12">2.3.1.180</ecNumber>
    </recommendedName>
    <alternativeName>
        <fullName evidence="12">3-oxoacyl-[acyl-carrier-protein] synthase 3</fullName>
    </alternativeName>
    <alternativeName>
        <fullName evidence="12">3-oxoacyl-[acyl-carrier-protein] synthase III</fullName>
    </alternativeName>
</protein>
<comment type="catalytic activity">
    <reaction evidence="11">
        <text>malonyl-[ACP] + acetyl-CoA + H(+) = 3-oxobutanoyl-[ACP] + CO2 + CoA</text>
        <dbReference type="Rhea" id="RHEA:12080"/>
        <dbReference type="Rhea" id="RHEA-COMP:9623"/>
        <dbReference type="Rhea" id="RHEA-COMP:9625"/>
        <dbReference type="ChEBI" id="CHEBI:15378"/>
        <dbReference type="ChEBI" id="CHEBI:16526"/>
        <dbReference type="ChEBI" id="CHEBI:57287"/>
        <dbReference type="ChEBI" id="CHEBI:57288"/>
        <dbReference type="ChEBI" id="CHEBI:78449"/>
        <dbReference type="ChEBI" id="CHEBI:78450"/>
        <dbReference type="EC" id="2.3.1.180"/>
    </reaction>
    <physiologicalReaction direction="left-to-right" evidence="11">
        <dbReference type="Rhea" id="RHEA:12081"/>
    </physiologicalReaction>
</comment>
<feature type="active site" evidence="12">
    <location>
        <position position="286"/>
    </location>
</feature>
<dbReference type="Pfam" id="PF08541">
    <property type="entry name" value="ACP_syn_III_C"/>
    <property type="match status" value="1"/>
</dbReference>
<evidence type="ECO:0000256" key="11">
    <source>
        <dbReference type="ARBA" id="ARBA00051096"/>
    </source>
</evidence>
<dbReference type="AlphaFoldDB" id="A0A2K2H8U9"/>
<gene>
    <name evidence="12" type="primary">fabH</name>
    <name evidence="15" type="ORF">C2E25_11140</name>
</gene>
<comment type="function">
    <text evidence="12">Catalyzes the condensation reaction of fatty acid synthesis by the addition to an acyl acceptor of two carbons from malonyl-ACP. Catalyzes the first condensation reaction which initiates fatty acid synthesis and may therefore play a role in governing the total rate of fatty acid production. Possesses both acetoacetyl-ACP synthase and acetyl transacylase activities. Its substrate specificity determines the biosynthesis of branched-chain and/or straight-chain of fatty acids.</text>
</comment>
<keyword evidence="4 12" id="KW-0444">Lipid biosynthesis</keyword>
<keyword evidence="7 12" id="KW-0443">Lipid metabolism</keyword>
<dbReference type="Proteomes" id="UP000236340">
    <property type="component" value="Unassembled WGS sequence"/>
</dbReference>
<keyword evidence="6 12" id="KW-0276">Fatty acid metabolism</keyword>
<evidence type="ECO:0000256" key="10">
    <source>
        <dbReference type="ARBA" id="ARBA00023315"/>
    </source>
</evidence>
<dbReference type="OrthoDB" id="9815506at2"/>
<evidence type="ECO:0000256" key="6">
    <source>
        <dbReference type="ARBA" id="ARBA00022832"/>
    </source>
</evidence>
<dbReference type="InterPro" id="IPR016039">
    <property type="entry name" value="Thiolase-like"/>
</dbReference>
<dbReference type="NCBIfam" id="TIGR00747">
    <property type="entry name" value="fabH"/>
    <property type="match status" value="1"/>
</dbReference>
<keyword evidence="9 12" id="KW-0511">Multifunctional enzyme</keyword>
<dbReference type="CDD" id="cd00830">
    <property type="entry name" value="KAS_III"/>
    <property type="match status" value="1"/>
</dbReference>
<dbReference type="HAMAP" id="MF_01815">
    <property type="entry name" value="FabH"/>
    <property type="match status" value="1"/>
</dbReference>
<dbReference type="EC" id="2.3.1.180" evidence="3 12"/>
<dbReference type="PANTHER" id="PTHR43091">
    <property type="entry name" value="3-OXOACYL-[ACYL-CARRIER-PROTEIN] SYNTHASE"/>
    <property type="match status" value="1"/>
</dbReference>
<name>A0A2K2H8U9_9BACT</name>
<dbReference type="EMBL" id="PPFX01000024">
    <property type="protein sequence ID" value="PNU19742.1"/>
    <property type="molecule type" value="Genomic_DNA"/>
</dbReference>
<feature type="active site" evidence="12">
    <location>
        <position position="116"/>
    </location>
</feature>
<feature type="region of interest" description="ACP-binding" evidence="12">
    <location>
        <begin position="257"/>
        <end position="261"/>
    </location>
</feature>
<comment type="subcellular location">
    <subcellularLocation>
        <location evidence="12">Cytoplasm</location>
    </subcellularLocation>
</comment>
<accession>A0A2K2H8U9</accession>
<dbReference type="RefSeq" id="WP_103115813.1">
    <property type="nucleotide sequence ID" value="NZ_PPFX01000024.1"/>
</dbReference>
<dbReference type="GO" id="GO:0005737">
    <property type="term" value="C:cytoplasm"/>
    <property type="evidence" value="ECO:0007669"/>
    <property type="project" value="UniProtKB-SubCell"/>
</dbReference>
<evidence type="ECO:0000256" key="9">
    <source>
        <dbReference type="ARBA" id="ARBA00023268"/>
    </source>
</evidence>
<dbReference type="InterPro" id="IPR013747">
    <property type="entry name" value="ACP_syn_III_C"/>
</dbReference>
<comment type="caution">
    <text evidence="15">The sequence shown here is derived from an EMBL/GenBank/DDBJ whole genome shotgun (WGS) entry which is preliminary data.</text>
</comment>
<keyword evidence="10 12" id="KW-0012">Acyltransferase</keyword>
<evidence type="ECO:0000259" key="13">
    <source>
        <dbReference type="Pfam" id="PF08541"/>
    </source>
</evidence>
<feature type="domain" description="Beta-ketoacyl-[acyl-carrier-protein] synthase III C-terminal" evidence="13">
    <location>
        <begin position="241"/>
        <end position="328"/>
    </location>
</feature>
<dbReference type="InterPro" id="IPR004655">
    <property type="entry name" value="FabH"/>
</dbReference>
<dbReference type="PANTHER" id="PTHR43091:SF1">
    <property type="entry name" value="BETA-KETOACYL-[ACYL-CARRIER-PROTEIN] SYNTHASE III, CHLOROPLASTIC"/>
    <property type="match status" value="1"/>
</dbReference>
<organism evidence="15 16">
    <name type="scientific">Geothermobacter hydrogeniphilus</name>
    <dbReference type="NCBI Taxonomy" id="1969733"/>
    <lineage>
        <taxon>Bacteria</taxon>
        <taxon>Pseudomonadati</taxon>
        <taxon>Thermodesulfobacteriota</taxon>
        <taxon>Desulfuromonadia</taxon>
        <taxon>Desulfuromonadales</taxon>
        <taxon>Geothermobacteraceae</taxon>
        <taxon>Geothermobacter</taxon>
    </lineage>
</organism>
<evidence type="ECO:0000256" key="8">
    <source>
        <dbReference type="ARBA" id="ARBA00023160"/>
    </source>
</evidence>
<evidence type="ECO:0000259" key="14">
    <source>
        <dbReference type="Pfam" id="PF08545"/>
    </source>
</evidence>
<proteinExistence type="inferred from homology"/>
<evidence type="ECO:0000256" key="3">
    <source>
        <dbReference type="ARBA" id="ARBA00012333"/>
    </source>
</evidence>
<dbReference type="GO" id="GO:0006633">
    <property type="term" value="P:fatty acid biosynthetic process"/>
    <property type="evidence" value="ECO:0007669"/>
    <property type="project" value="UniProtKB-UniRule"/>
</dbReference>
<dbReference type="Pfam" id="PF08545">
    <property type="entry name" value="ACP_syn_III"/>
    <property type="match status" value="1"/>
</dbReference>
<comment type="subunit">
    <text evidence="12">Homodimer.</text>
</comment>
<evidence type="ECO:0000256" key="4">
    <source>
        <dbReference type="ARBA" id="ARBA00022516"/>
    </source>
</evidence>
<keyword evidence="8 12" id="KW-0275">Fatty acid biosynthesis</keyword>
<evidence type="ECO:0000256" key="12">
    <source>
        <dbReference type="HAMAP-Rule" id="MF_01815"/>
    </source>
</evidence>
<comment type="domain">
    <text evidence="12">The last Arg residue of the ACP-binding site is essential for the weak association between ACP/AcpP and FabH.</text>
</comment>
<reference evidence="15 16" key="1">
    <citation type="journal article" date="2018" name="Genome Announc.">
        <title>Genome Sequence of Geothermobacter sp. HR-1 Iron Reducer from the Loihi Seamount.</title>
        <authorList>
            <person name="Smith H."/>
            <person name="Abuyen K."/>
            <person name="Tremblay J."/>
            <person name="Savalia P."/>
            <person name="Perez-Rodriguez I."/>
            <person name="Emerson D."/>
            <person name="Tully B."/>
            <person name="Amend J."/>
        </authorList>
    </citation>
    <scope>NUCLEOTIDE SEQUENCE [LARGE SCALE GENOMIC DNA]</scope>
    <source>
        <strain evidence="15 16">HR-1</strain>
    </source>
</reference>
<comment type="pathway">
    <text evidence="1 12">Lipid metabolism; fatty acid biosynthesis.</text>
</comment>
<keyword evidence="5 12" id="KW-0808">Transferase</keyword>
<dbReference type="NCBIfam" id="NF006829">
    <property type="entry name" value="PRK09352.1"/>
    <property type="match status" value="1"/>
</dbReference>
<comment type="similarity">
    <text evidence="2 12">Belongs to the thiolase-like superfamily. FabH family.</text>
</comment>
<evidence type="ECO:0000313" key="16">
    <source>
        <dbReference type="Proteomes" id="UP000236340"/>
    </source>
</evidence>